<dbReference type="EMBL" id="CABFNQ020000506">
    <property type="protein sequence ID" value="CAH0017384.1"/>
    <property type="molecule type" value="Genomic_DNA"/>
</dbReference>
<accession>A0A9N9V1D6</accession>
<dbReference type="Proteomes" id="UP000696573">
    <property type="component" value="Unassembled WGS sequence"/>
</dbReference>
<evidence type="ECO:0000313" key="2">
    <source>
        <dbReference type="Proteomes" id="UP000696573"/>
    </source>
</evidence>
<name>A0A9N9V1D6_9HYPO</name>
<comment type="caution">
    <text evidence="1">The sequence shown here is derived from an EMBL/GenBank/DDBJ whole genome shotgun (WGS) entry which is preliminary data.</text>
</comment>
<evidence type="ECO:0000313" key="1">
    <source>
        <dbReference type="EMBL" id="CAH0017384.1"/>
    </source>
</evidence>
<keyword evidence="2" id="KW-1185">Reference proteome</keyword>
<gene>
    <name evidence="1" type="ORF">CRHIZ90672A_00007080</name>
</gene>
<reference evidence="1" key="1">
    <citation type="submission" date="2021-10" db="EMBL/GenBank/DDBJ databases">
        <authorList>
            <person name="Piombo E."/>
        </authorList>
    </citation>
    <scope>NUCLEOTIDE SEQUENCE</scope>
</reference>
<dbReference type="OrthoDB" id="3540210at2759"/>
<sequence length="230" mass="26132">MATVKELGENFHGCFLVLQKVLRHHRRTCIAAWTTAFEIGTREYINSNEHLGINTAKDGQLRFRSVTKCVPILAEEKHSTPWFKAPTWDTHKEYYLGPTESTNFTWVVRKSLILDPDLSVNCPPYELRALASYAGFHDKTSISDFSPIDDLIVPHAGITVLYLLNIAVYSNVTEDPWFQATNKDDPNGFRPDFPVGVFYYADRVASTLGCTRQWEFRTMDGSCTSPMDTP</sequence>
<protein>
    <submittedName>
        <fullName evidence="1">Uncharacterized protein</fullName>
    </submittedName>
</protein>
<proteinExistence type="predicted"/>
<dbReference type="AlphaFoldDB" id="A0A9N9V1D6"/>
<organism evidence="1 2">
    <name type="scientific">Clonostachys rhizophaga</name>
    <dbReference type="NCBI Taxonomy" id="160324"/>
    <lineage>
        <taxon>Eukaryota</taxon>
        <taxon>Fungi</taxon>
        <taxon>Dikarya</taxon>
        <taxon>Ascomycota</taxon>
        <taxon>Pezizomycotina</taxon>
        <taxon>Sordariomycetes</taxon>
        <taxon>Hypocreomycetidae</taxon>
        <taxon>Hypocreales</taxon>
        <taxon>Bionectriaceae</taxon>
        <taxon>Clonostachys</taxon>
    </lineage>
</organism>